<proteinExistence type="predicted"/>
<comment type="caution">
    <text evidence="2">The sequence shown here is derived from an EMBL/GenBank/DDBJ whole genome shotgun (WGS) entry which is preliminary data.</text>
</comment>
<feature type="transmembrane region" description="Helical" evidence="1">
    <location>
        <begin position="12"/>
        <end position="36"/>
    </location>
</feature>
<dbReference type="EMBL" id="JAODWD010000005">
    <property type="protein sequence ID" value="MCT7660964.1"/>
    <property type="molecule type" value="Genomic_DNA"/>
</dbReference>
<accession>A0ABT2MFA4</accession>
<evidence type="ECO:0000313" key="2">
    <source>
        <dbReference type="EMBL" id="MCT7660964.1"/>
    </source>
</evidence>
<evidence type="ECO:0000313" key="3">
    <source>
        <dbReference type="Proteomes" id="UP001206639"/>
    </source>
</evidence>
<dbReference type="Proteomes" id="UP001206639">
    <property type="component" value="Unassembled WGS sequence"/>
</dbReference>
<keyword evidence="3" id="KW-1185">Reference proteome</keyword>
<protein>
    <submittedName>
        <fullName evidence="2">Uncharacterized protein</fullName>
    </submittedName>
</protein>
<keyword evidence="1" id="KW-0472">Membrane</keyword>
<reference evidence="3" key="1">
    <citation type="submission" date="2023-07" db="EMBL/GenBank/DDBJ databases">
        <authorList>
            <person name="Deng Y."/>
            <person name="Zhang Y.-Q."/>
        </authorList>
    </citation>
    <scope>NUCLEOTIDE SEQUENCE [LARGE SCALE GENOMIC DNA]</scope>
    <source>
        <strain evidence="3">CPCC 205710</strain>
    </source>
</reference>
<sequence length="80" mass="8911">MLRRILSRRVSVEAMLEFAMWLALPYLTIGLVWAFFDAEQVHLIDAALRNRIPAGSDVGAFVLTAASWPARVFGFDLCVG</sequence>
<gene>
    <name evidence="2" type="ORF">N4S67_21395</name>
</gene>
<dbReference type="RefSeq" id="WP_260995022.1">
    <property type="nucleotide sequence ID" value="NZ_JAODWD010000005.1"/>
</dbReference>
<organism evidence="2 3">
    <name type="scientific">Mycobacterium deserti</name>
    <dbReference type="NCBI Taxonomy" id="2978347"/>
    <lineage>
        <taxon>Bacteria</taxon>
        <taxon>Bacillati</taxon>
        <taxon>Actinomycetota</taxon>
        <taxon>Actinomycetes</taxon>
        <taxon>Mycobacteriales</taxon>
        <taxon>Mycobacteriaceae</taxon>
        <taxon>Mycobacterium</taxon>
    </lineage>
</organism>
<keyword evidence="1" id="KW-1133">Transmembrane helix</keyword>
<evidence type="ECO:0000256" key="1">
    <source>
        <dbReference type="SAM" id="Phobius"/>
    </source>
</evidence>
<keyword evidence="1" id="KW-0812">Transmembrane</keyword>
<name>A0ABT2MFA4_9MYCO</name>